<name>A0A4Y2DKX3_ARAVE</name>
<comment type="caution">
    <text evidence="2">The sequence shown here is derived from an EMBL/GenBank/DDBJ whole genome shotgun (WGS) entry which is preliminary data.</text>
</comment>
<sequence length="78" mass="8889">MNKAVVVLCAVLVLAQFAESAYTKEKNTTERKKFSQNYADECRDDLNDCLDHSWAHLPDSPPIGYCCEHYNFCLYGPP</sequence>
<keyword evidence="3" id="KW-1185">Reference proteome</keyword>
<keyword evidence="1" id="KW-0732">Signal</keyword>
<protein>
    <submittedName>
        <fullName evidence="2">Uncharacterized protein</fullName>
    </submittedName>
</protein>
<dbReference type="EMBL" id="BGPR01000380">
    <property type="protein sequence ID" value="GBM16847.1"/>
    <property type="molecule type" value="Genomic_DNA"/>
</dbReference>
<evidence type="ECO:0000313" key="2">
    <source>
        <dbReference type="EMBL" id="GBM16847.1"/>
    </source>
</evidence>
<reference evidence="2 3" key="1">
    <citation type="journal article" date="2019" name="Sci. Rep.">
        <title>Orb-weaving spider Araneus ventricosus genome elucidates the spidroin gene catalogue.</title>
        <authorList>
            <person name="Kono N."/>
            <person name="Nakamura H."/>
            <person name="Ohtoshi R."/>
            <person name="Moran D.A.P."/>
            <person name="Shinohara A."/>
            <person name="Yoshida Y."/>
            <person name="Fujiwara M."/>
            <person name="Mori M."/>
            <person name="Tomita M."/>
            <person name="Arakawa K."/>
        </authorList>
    </citation>
    <scope>NUCLEOTIDE SEQUENCE [LARGE SCALE GENOMIC DNA]</scope>
</reference>
<dbReference type="Proteomes" id="UP000499080">
    <property type="component" value="Unassembled WGS sequence"/>
</dbReference>
<accession>A0A4Y2DKX3</accession>
<evidence type="ECO:0000313" key="3">
    <source>
        <dbReference type="Proteomes" id="UP000499080"/>
    </source>
</evidence>
<evidence type="ECO:0000256" key="1">
    <source>
        <dbReference type="SAM" id="SignalP"/>
    </source>
</evidence>
<feature type="signal peptide" evidence="1">
    <location>
        <begin position="1"/>
        <end position="20"/>
    </location>
</feature>
<dbReference type="OrthoDB" id="6427448at2759"/>
<dbReference type="AlphaFoldDB" id="A0A4Y2DKX3"/>
<organism evidence="2 3">
    <name type="scientific">Araneus ventricosus</name>
    <name type="common">Orbweaver spider</name>
    <name type="synonym">Epeira ventricosa</name>
    <dbReference type="NCBI Taxonomy" id="182803"/>
    <lineage>
        <taxon>Eukaryota</taxon>
        <taxon>Metazoa</taxon>
        <taxon>Ecdysozoa</taxon>
        <taxon>Arthropoda</taxon>
        <taxon>Chelicerata</taxon>
        <taxon>Arachnida</taxon>
        <taxon>Araneae</taxon>
        <taxon>Araneomorphae</taxon>
        <taxon>Entelegynae</taxon>
        <taxon>Araneoidea</taxon>
        <taxon>Araneidae</taxon>
        <taxon>Araneus</taxon>
    </lineage>
</organism>
<feature type="chain" id="PRO_5021333508" evidence="1">
    <location>
        <begin position="21"/>
        <end position="78"/>
    </location>
</feature>
<proteinExistence type="predicted"/>
<gene>
    <name evidence="2" type="ORF">AVEN_99744_1</name>
</gene>